<evidence type="ECO:0000313" key="2">
    <source>
        <dbReference type="Proteomes" id="UP001488838"/>
    </source>
</evidence>
<dbReference type="AlphaFoldDB" id="A0AAW0HQR4"/>
<gene>
    <name evidence="1" type="ORF">U0070_009337</name>
</gene>
<proteinExistence type="predicted"/>
<reference evidence="1 2" key="1">
    <citation type="journal article" date="2023" name="bioRxiv">
        <title>Conserved and derived expression patterns and positive selection on dental genes reveal complex evolutionary context of ever-growing rodent molars.</title>
        <authorList>
            <person name="Calamari Z.T."/>
            <person name="Song A."/>
            <person name="Cohen E."/>
            <person name="Akter M."/>
            <person name="Roy R.D."/>
            <person name="Hallikas O."/>
            <person name="Christensen M.M."/>
            <person name="Li P."/>
            <person name="Marangoni P."/>
            <person name="Jernvall J."/>
            <person name="Klein O.D."/>
        </authorList>
    </citation>
    <scope>NUCLEOTIDE SEQUENCE [LARGE SCALE GENOMIC DNA]</scope>
    <source>
        <strain evidence="1">V071</strain>
    </source>
</reference>
<accession>A0AAW0HQR4</accession>
<organism evidence="1 2">
    <name type="scientific">Myodes glareolus</name>
    <name type="common">Bank vole</name>
    <name type="synonym">Clethrionomys glareolus</name>
    <dbReference type="NCBI Taxonomy" id="447135"/>
    <lineage>
        <taxon>Eukaryota</taxon>
        <taxon>Metazoa</taxon>
        <taxon>Chordata</taxon>
        <taxon>Craniata</taxon>
        <taxon>Vertebrata</taxon>
        <taxon>Euteleostomi</taxon>
        <taxon>Mammalia</taxon>
        <taxon>Eutheria</taxon>
        <taxon>Euarchontoglires</taxon>
        <taxon>Glires</taxon>
        <taxon>Rodentia</taxon>
        <taxon>Myomorpha</taxon>
        <taxon>Muroidea</taxon>
        <taxon>Cricetidae</taxon>
        <taxon>Arvicolinae</taxon>
        <taxon>Myodes</taxon>
    </lineage>
</organism>
<keyword evidence="2" id="KW-1185">Reference proteome</keyword>
<evidence type="ECO:0000313" key="1">
    <source>
        <dbReference type="EMBL" id="KAK7804407.1"/>
    </source>
</evidence>
<dbReference type="EMBL" id="JBBHLL010000380">
    <property type="protein sequence ID" value="KAK7804407.1"/>
    <property type="molecule type" value="Genomic_DNA"/>
</dbReference>
<comment type="caution">
    <text evidence="1">The sequence shown here is derived from an EMBL/GenBank/DDBJ whole genome shotgun (WGS) entry which is preliminary data.</text>
</comment>
<sequence length="67" mass="7755">MKVIVYDSDGSKSSDYLATKTRHLLEEKRHRISSSSTPDLPKRKKILRLLNRNQSQFLPVNWTVAAE</sequence>
<protein>
    <submittedName>
        <fullName evidence="1">Uncharacterized protein</fullName>
    </submittedName>
</protein>
<name>A0AAW0HQR4_MYOGA</name>
<dbReference type="Proteomes" id="UP001488838">
    <property type="component" value="Unassembled WGS sequence"/>
</dbReference>